<dbReference type="EMBL" id="SMAJ01000004">
    <property type="protein sequence ID" value="TCT08884.1"/>
    <property type="molecule type" value="Genomic_DNA"/>
</dbReference>
<dbReference type="InterPro" id="IPR005656">
    <property type="entry name" value="MmgE_PrpD"/>
</dbReference>
<evidence type="ECO:0000256" key="1">
    <source>
        <dbReference type="ARBA" id="ARBA00006174"/>
    </source>
</evidence>
<evidence type="ECO:0000259" key="3">
    <source>
        <dbReference type="Pfam" id="PF03972"/>
    </source>
</evidence>
<dbReference type="InterPro" id="IPR045337">
    <property type="entry name" value="MmgE_PrpD_C"/>
</dbReference>
<evidence type="ECO:0000313" key="5">
    <source>
        <dbReference type="EMBL" id="TCT08884.1"/>
    </source>
</evidence>
<protein>
    <submittedName>
        <fullName evidence="5">2-methylcitrate dehydratase PrpD</fullName>
    </submittedName>
</protein>
<dbReference type="Pfam" id="PF03972">
    <property type="entry name" value="MmgE_PrpD_N"/>
    <property type="match status" value="1"/>
</dbReference>
<dbReference type="InterPro" id="IPR042183">
    <property type="entry name" value="MmgE/PrpD_sf_1"/>
</dbReference>
<reference evidence="5 6" key="1">
    <citation type="submission" date="2019-03" db="EMBL/GenBank/DDBJ databases">
        <title>Genomic Encyclopedia of Type Strains, Phase IV (KMG-IV): sequencing the most valuable type-strain genomes for metagenomic binning, comparative biology and taxonomic classification.</title>
        <authorList>
            <person name="Goeker M."/>
        </authorList>
    </citation>
    <scope>NUCLEOTIDE SEQUENCE [LARGE SCALE GENOMIC DNA]</scope>
    <source>
        <strain evidence="5 6">DSM 24591</strain>
    </source>
</reference>
<evidence type="ECO:0000256" key="2">
    <source>
        <dbReference type="SAM" id="MobiDB-lite"/>
    </source>
</evidence>
<gene>
    <name evidence="5" type="ORF">EDC26_10442</name>
</gene>
<dbReference type="PANTHER" id="PTHR16943:SF8">
    <property type="entry name" value="2-METHYLCITRATE DEHYDRATASE"/>
    <property type="match status" value="1"/>
</dbReference>
<dbReference type="Proteomes" id="UP000295525">
    <property type="component" value="Unassembled WGS sequence"/>
</dbReference>
<comment type="caution">
    <text evidence="5">The sequence shown here is derived from an EMBL/GenBank/DDBJ whole genome shotgun (WGS) entry which is preliminary data.</text>
</comment>
<dbReference type="SUPFAM" id="SSF103378">
    <property type="entry name" value="2-methylcitrate dehydratase PrpD"/>
    <property type="match status" value="1"/>
</dbReference>
<evidence type="ECO:0000259" key="4">
    <source>
        <dbReference type="Pfam" id="PF19305"/>
    </source>
</evidence>
<proteinExistence type="inferred from homology"/>
<name>A0A4R3M669_9BURK</name>
<feature type="compositionally biased region" description="Polar residues" evidence="2">
    <location>
        <begin position="1"/>
        <end position="13"/>
    </location>
</feature>
<dbReference type="Gene3D" id="3.30.1330.120">
    <property type="entry name" value="2-methylcitrate dehydratase PrpD"/>
    <property type="match status" value="1"/>
</dbReference>
<dbReference type="Gene3D" id="1.10.4100.10">
    <property type="entry name" value="2-methylcitrate dehydratase PrpD"/>
    <property type="match status" value="1"/>
</dbReference>
<feature type="region of interest" description="Disordered" evidence="2">
    <location>
        <begin position="1"/>
        <end position="38"/>
    </location>
</feature>
<feature type="domain" description="MmgE/PrpD N-terminal" evidence="3">
    <location>
        <begin position="46"/>
        <end position="284"/>
    </location>
</feature>
<comment type="similarity">
    <text evidence="1">Belongs to the PrpD family.</text>
</comment>
<dbReference type="AlphaFoldDB" id="A0A4R3M669"/>
<dbReference type="InterPro" id="IPR042188">
    <property type="entry name" value="MmgE/PrpD_sf_2"/>
</dbReference>
<dbReference type="InterPro" id="IPR045336">
    <property type="entry name" value="MmgE_PrpD_N"/>
</dbReference>
<dbReference type="PANTHER" id="PTHR16943">
    <property type="entry name" value="2-METHYLCITRATE DEHYDRATASE-RELATED"/>
    <property type="match status" value="1"/>
</dbReference>
<dbReference type="RefSeq" id="WP_165930945.1">
    <property type="nucleotide sequence ID" value="NZ_SMAJ01000004.1"/>
</dbReference>
<feature type="domain" description="MmgE/PrpD C-terminal" evidence="4">
    <location>
        <begin position="311"/>
        <end position="467"/>
    </location>
</feature>
<accession>A0A4R3M669</accession>
<dbReference type="Pfam" id="PF19305">
    <property type="entry name" value="MmgE_PrpD_C"/>
    <property type="match status" value="1"/>
</dbReference>
<dbReference type="InterPro" id="IPR036148">
    <property type="entry name" value="MmgE/PrpD_sf"/>
</dbReference>
<dbReference type="GO" id="GO:0016829">
    <property type="term" value="F:lyase activity"/>
    <property type="evidence" value="ECO:0007669"/>
    <property type="project" value="InterPro"/>
</dbReference>
<evidence type="ECO:0000313" key="6">
    <source>
        <dbReference type="Proteomes" id="UP000295525"/>
    </source>
</evidence>
<organism evidence="5 6">
    <name type="scientific">Paralcaligenes ureilyticus</name>
    <dbReference type="NCBI Taxonomy" id="627131"/>
    <lineage>
        <taxon>Bacteria</taxon>
        <taxon>Pseudomonadati</taxon>
        <taxon>Pseudomonadota</taxon>
        <taxon>Betaproteobacteria</taxon>
        <taxon>Burkholderiales</taxon>
        <taxon>Alcaligenaceae</taxon>
        <taxon>Paralcaligenes</taxon>
    </lineage>
</organism>
<sequence length="498" mass="52406">MTTGQSASPARQGRQNEAKPQHGAKGAPNHDDHAPPFAAAESTPAQTLARFVDDLRFEQLNMQVINAARRHLLDTIGVGLRGSEQEMPRKALDGILAIPGSAGRTTVWGTSVSLAAPYAALANGIACHVLDFDDTHTAGIVHGSAILAPTVLAMADELNLSGSDLITAFVAGWEVAARVGLAAKGTMHHRGYHTSSTAGVFGAAAAAGKLLGLSPRQLQCAISLAGSQASGINEYQTDGSASKILHTGWAAHAGIAAAYLARAGMTGPASIFEGRLGFLNAYGDIRQSDIAQLTGGLGLRWETALISIKPYSCCHFAHAFIDCAARLFEQGVKADDIARIECVVPELEIPMVCEPKDIKRSPTSPYAAKFSLPFMVAAGLIDGKVSHDTFTQESIARKDVLGLAAKVEYRAAAPGETTFPEYFPGWLYAHLKNGDTLEERMDQNLGTPANPLSQSALEEKFLGNVAGMDVPGPAIVGAINALEEHEVRKISSLLCAAR</sequence>
<keyword evidence="6" id="KW-1185">Reference proteome</keyword>